<keyword evidence="1" id="KW-0378">Hydrolase</keyword>
<sequence length="613" mass="67276">MANYFGVMHPSQTNYIASIAAELCNMTDDDPPPSPLEQRTIVDLIEESPYRLDWKAYMDSYIPQNQPWSEGMQPKDEYPYMIKHNPFSSFKNIIENESRWKKIQNEAALYSDLLNGTLPAYSWFTPNMWNDGHYLDGTNPIDIPADKDKQPKERAPTLVDQAAVWLEGFFGSLNFPGPDSHFPPNTLVVVTFDEADFEAAYDLPKDKKYFYDGPNQIYTVLLGDMVQAGGVALEGYNHYSLIKTIEHNFGLGSLGKNDKEANWFKFLWGETFIWEAPEPTPFEVSGQMTSANYKDVLYMVYAEEGGALHYATFDGDHWSESRTVGVSASGPLAMASTSDQLTLAYVDEGKLMTLNYSESKGWGTKPLLMEQGVSKVSMAAFNEAGQLMLAYSDASGNVHSMVTDNSGQWQPSVAVGFSSAGEIQLGVLGPSIYLIMQDTASGQMMICSYNTADFNVVTLQKSAYNGPQSNTSKDKWSPNVYPVAHFSAAAYAGTPKEKEPVSQPYLGSGELACATLDGVMHLVHRGVGNDLLLTESFSIHGLMTPEHPISYDPAQSATTNSGYGTLAQAGWSEQSSILGAYASGSTGMAEVNGELILLFVKENGALEMVRGGY</sequence>
<dbReference type="SUPFAM" id="SSF89372">
    <property type="entry name" value="Fucose-specific lectin"/>
    <property type="match status" value="1"/>
</dbReference>
<evidence type="ECO:0000313" key="3">
    <source>
        <dbReference type="Proteomes" id="UP000658258"/>
    </source>
</evidence>
<gene>
    <name evidence="2" type="ORF">GCM10011340_07500</name>
</gene>
<dbReference type="Gene3D" id="3.40.720.10">
    <property type="entry name" value="Alkaline Phosphatase, subunit A"/>
    <property type="match status" value="1"/>
</dbReference>
<dbReference type="PANTHER" id="PTHR31956">
    <property type="entry name" value="NON-SPECIFIC PHOSPHOLIPASE C4-RELATED"/>
    <property type="match status" value="1"/>
</dbReference>
<keyword evidence="3" id="KW-1185">Reference proteome</keyword>
<dbReference type="Gene3D" id="2.120.10.70">
    <property type="entry name" value="Fucose-specific lectin"/>
    <property type="match status" value="1"/>
</dbReference>
<dbReference type="InterPro" id="IPR007312">
    <property type="entry name" value="Phosphoesterase"/>
</dbReference>
<dbReference type="Proteomes" id="UP000658258">
    <property type="component" value="Unassembled WGS sequence"/>
</dbReference>
<name>A0ABQ3I3U8_9BACT</name>
<comment type="caution">
    <text evidence="2">The sequence shown here is derived from an EMBL/GenBank/DDBJ whole genome shotgun (WGS) entry which is preliminary data.</text>
</comment>
<evidence type="ECO:0000313" key="2">
    <source>
        <dbReference type="EMBL" id="GHE55278.1"/>
    </source>
</evidence>
<evidence type="ECO:0008006" key="4">
    <source>
        <dbReference type="Google" id="ProtNLM"/>
    </source>
</evidence>
<dbReference type="Pfam" id="PF04185">
    <property type="entry name" value="Phosphoesterase"/>
    <property type="match status" value="1"/>
</dbReference>
<dbReference type="PANTHER" id="PTHR31956:SF8">
    <property type="entry name" value="ACID PHOSPHATASE PHOA (AFU_ORTHOLOGUE AFUA_1G03570)"/>
    <property type="match status" value="1"/>
</dbReference>
<evidence type="ECO:0000256" key="1">
    <source>
        <dbReference type="ARBA" id="ARBA00022801"/>
    </source>
</evidence>
<protein>
    <recommendedName>
        <fullName evidence="4">Phosphoesterase</fullName>
    </recommendedName>
</protein>
<accession>A0ABQ3I3U8</accession>
<dbReference type="EMBL" id="BNAG01000001">
    <property type="protein sequence ID" value="GHE55278.1"/>
    <property type="molecule type" value="Genomic_DNA"/>
</dbReference>
<reference evidence="3" key="1">
    <citation type="journal article" date="2019" name="Int. J. Syst. Evol. Microbiol.">
        <title>The Global Catalogue of Microorganisms (GCM) 10K type strain sequencing project: providing services to taxonomists for standard genome sequencing and annotation.</title>
        <authorList>
            <consortium name="The Broad Institute Genomics Platform"/>
            <consortium name="The Broad Institute Genome Sequencing Center for Infectious Disease"/>
            <person name="Wu L."/>
            <person name="Ma J."/>
        </authorList>
    </citation>
    <scope>NUCLEOTIDE SEQUENCE [LARGE SCALE GENOMIC DNA]</scope>
    <source>
        <strain evidence="3">CGMCC 1.15111</strain>
    </source>
</reference>
<organism evidence="2 3">
    <name type="scientific">Roseivirga thermotolerans</name>
    <dbReference type="NCBI Taxonomy" id="1758176"/>
    <lineage>
        <taxon>Bacteria</taxon>
        <taxon>Pseudomonadati</taxon>
        <taxon>Bacteroidota</taxon>
        <taxon>Cytophagia</taxon>
        <taxon>Cytophagales</taxon>
        <taxon>Roseivirgaceae</taxon>
        <taxon>Roseivirga</taxon>
    </lineage>
</organism>
<dbReference type="InterPro" id="IPR017850">
    <property type="entry name" value="Alkaline_phosphatase_core_sf"/>
</dbReference>
<proteinExistence type="predicted"/>